<dbReference type="PANTHER" id="PTHR30024">
    <property type="entry name" value="ALIPHATIC SULFONATES-BINDING PROTEIN-RELATED"/>
    <property type="match status" value="1"/>
</dbReference>
<gene>
    <name evidence="2" type="ORF">P73_4083</name>
</gene>
<keyword evidence="3" id="KW-1185">Reference proteome</keyword>
<dbReference type="KEGG" id="cid:P73_4083"/>
<dbReference type="SUPFAM" id="SSF53850">
    <property type="entry name" value="Periplasmic binding protein-like II"/>
    <property type="match status" value="1"/>
</dbReference>
<dbReference type="AlphaFoldDB" id="A0A0B5DZC3"/>
<dbReference type="Proteomes" id="UP000031521">
    <property type="component" value="Chromosome"/>
</dbReference>
<proteinExistence type="predicted"/>
<sequence>MKFPNRTHPLGTTIAAILLVAALAATAFIAVTRRSGGEAANNVAGAQRPTLIIGIQDPATPELVKASGVFDSASFDLEWGVLTGAQAQLTALYSGAIDIGYVGDTGVLFEAANAASDWSNGPLLQNFVAWDYNWKSPFPSPITAVRAEAGIEGAEDLRGRKWSYSFGGAAYAQYVGSLTKANLTAADIEPIQLADAYTAGAAFERGEADVFSGPYVVVSRSIEAGKTKVLWTPTDTQVPNLACLTAKPSVLADKKAEIEEFLKRWGAYQEWLKDNPEKATEIFARVLKLEPEAARSWWENNRWSYIRIDDAVIAREQALADGFYAAGTLKKEVDVSALWNRDFEPVLDEVINSWSK</sequence>
<accession>A0A0B5DZC3</accession>
<dbReference type="RefSeq" id="WP_043871017.1">
    <property type="nucleotide sequence ID" value="NZ_CP004393.1"/>
</dbReference>
<evidence type="ECO:0000313" key="2">
    <source>
        <dbReference type="EMBL" id="AJE48798.1"/>
    </source>
</evidence>
<protein>
    <submittedName>
        <fullName evidence="2">ABC transporter substrate-binding protein</fullName>
    </submittedName>
</protein>
<dbReference type="Pfam" id="PF09084">
    <property type="entry name" value="NMT1"/>
    <property type="match status" value="1"/>
</dbReference>
<name>A0A0B5DZC3_9RHOB</name>
<reference evidence="2 3" key="1">
    <citation type="journal article" date="2014" name="Int. J. Syst. Evol. Microbiol.">
        <title>Celeribacter indicus sp. nov., a polycyclic aromatic hydrocarbon-degrading bacterium from deep-sea sediment and reclassification of Huaishuia halophila as Celeribacter halophilus comb. nov.</title>
        <authorList>
            <person name="Lai Q."/>
            <person name="Cao J."/>
            <person name="Yuan J."/>
            <person name="Li F."/>
            <person name="Shao Z."/>
        </authorList>
    </citation>
    <scope>NUCLEOTIDE SEQUENCE [LARGE SCALE GENOMIC DNA]</scope>
    <source>
        <strain evidence="2">P73</strain>
    </source>
</reference>
<feature type="domain" description="SsuA/THI5-like" evidence="1">
    <location>
        <begin position="144"/>
        <end position="279"/>
    </location>
</feature>
<evidence type="ECO:0000259" key="1">
    <source>
        <dbReference type="Pfam" id="PF09084"/>
    </source>
</evidence>
<dbReference type="InterPro" id="IPR015168">
    <property type="entry name" value="SsuA/THI5"/>
</dbReference>
<dbReference type="EMBL" id="CP004393">
    <property type="protein sequence ID" value="AJE48798.1"/>
    <property type="molecule type" value="Genomic_DNA"/>
</dbReference>
<dbReference type="STRING" id="1208324.P73_4083"/>
<dbReference type="Gene3D" id="3.40.190.10">
    <property type="entry name" value="Periplasmic binding protein-like II"/>
    <property type="match status" value="2"/>
</dbReference>
<dbReference type="OrthoDB" id="7374754at2"/>
<organism evidence="2 3">
    <name type="scientific">Celeribacter indicus</name>
    <dbReference type="NCBI Taxonomy" id="1208324"/>
    <lineage>
        <taxon>Bacteria</taxon>
        <taxon>Pseudomonadati</taxon>
        <taxon>Pseudomonadota</taxon>
        <taxon>Alphaproteobacteria</taxon>
        <taxon>Rhodobacterales</taxon>
        <taxon>Roseobacteraceae</taxon>
        <taxon>Celeribacter</taxon>
    </lineage>
</organism>
<dbReference type="PANTHER" id="PTHR30024:SF48">
    <property type="entry name" value="ABC TRANSPORTER SUBSTRATE-BINDING PROTEIN"/>
    <property type="match status" value="1"/>
</dbReference>
<evidence type="ECO:0000313" key="3">
    <source>
        <dbReference type="Proteomes" id="UP000031521"/>
    </source>
</evidence>
<dbReference type="HOGENOM" id="CLU_064463_0_0_5"/>